<dbReference type="RefSeq" id="WP_250199795.1">
    <property type="nucleotide sequence ID" value="NZ_CP097636.1"/>
</dbReference>
<evidence type="ECO:0000256" key="5">
    <source>
        <dbReference type="ARBA" id="ARBA00022692"/>
    </source>
</evidence>
<sequence>MTASASVLSWPCRLLALAALGMPLLAQAADPPPTPTRDEEAELADALAQPVYGSSRLGAASKRAEDLVTAPGAAAVRTGGEIRAQGYRTLGEVLESLPGVHLRYDRAYSYAGLRGVTRPGDYSSRLLVLVDGIRANDPLFEAASMDREFPIDVSLIDRVEFIPGPGSSLYGSNAVAAVVNVITRSPAQLAGGQAMLSVGSHRQRKATASWGGSWGDSRVLLSLATENRPGTDLRFAEYASPQNPEGIAHHRDGERADKLFAKLQQGGLRVSLALSQRRKEMPTGAYDTAFDTPAPWVDRYASLSAAYTRAVGPSSTLELLAHEGRYAFAADTLTTEGARVSDDNASRWLSGELRWRYTGWAGHRLTLGVETQRNRRQEIDVDTQWPDGSTSAQRALGSNHRHGLYVVDEWSLWPELLLTLGLRADRRTDGSHRTSPRLAAIWSPTPAWTFKWLSGTAYREPNFSELSYADAVQRRPQGLQVESLRSHELVLLWRPAEAWQLQGSVYRARVTDVIELVARDDQLLNYTNRGGVHVAGATVEATWVSRGGLQLRGSASHQRVHDAATGQPLANAPRQQFKLALTSPTPVPGLGVGMNLVGVGDRPLAGGGSVAGYRRLNARLSYAPPGSPWDAALTAYNLLDARYADPAGPEHRQPTLAQDGRSWALQIGRQF</sequence>
<keyword evidence="7 10" id="KW-0472">Membrane</keyword>
<dbReference type="Gene3D" id="2.170.130.10">
    <property type="entry name" value="TonB-dependent receptor, plug domain"/>
    <property type="match status" value="1"/>
</dbReference>
<organism evidence="15 16">
    <name type="scientific">Aquincola tertiaricarbonis</name>
    <dbReference type="NCBI Taxonomy" id="391953"/>
    <lineage>
        <taxon>Bacteria</taxon>
        <taxon>Pseudomonadati</taxon>
        <taxon>Pseudomonadota</taxon>
        <taxon>Betaproteobacteria</taxon>
        <taxon>Burkholderiales</taxon>
        <taxon>Sphaerotilaceae</taxon>
        <taxon>Aquincola</taxon>
    </lineage>
</organism>
<comment type="similarity">
    <text evidence="2 10 11">Belongs to the TonB-dependent receptor family.</text>
</comment>
<keyword evidence="6 11" id="KW-0798">TonB box</keyword>
<proteinExistence type="inferred from homology"/>
<evidence type="ECO:0000313" key="15">
    <source>
        <dbReference type="EMBL" id="URI11601.1"/>
    </source>
</evidence>
<dbReference type="EMBL" id="CP097636">
    <property type="protein sequence ID" value="URI11601.1"/>
    <property type="molecule type" value="Genomic_DNA"/>
</dbReference>
<evidence type="ECO:0000256" key="2">
    <source>
        <dbReference type="ARBA" id="ARBA00009810"/>
    </source>
</evidence>
<keyword evidence="5 10" id="KW-0812">Transmembrane</keyword>
<dbReference type="Pfam" id="PF00593">
    <property type="entry name" value="TonB_dep_Rec_b-barrel"/>
    <property type="match status" value="1"/>
</dbReference>
<dbReference type="SUPFAM" id="SSF56935">
    <property type="entry name" value="Porins"/>
    <property type="match status" value="1"/>
</dbReference>
<evidence type="ECO:0000256" key="12">
    <source>
        <dbReference type="SAM" id="SignalP"/>
    </source>
</evidence>
<dbReference type="InterPro" id="IPR012910">
    <property type="entry name" value="Plug_dom"/>
</dbReference>
<evidence type="ECO:0000256" key="11">
    <source>
        <dbReference type="RuleBase" id="RU003357"/>
    </source>
</evidence>
<keyword evidence="3 10" id="KW-0813">Transport</keyword>
<keyword evidence="4 10" id="KW-1134">Transmembrane beta strand</keyword>
<evidence type="ECO:0000259" key="13">
    <source>
        <dbReference type="Pfam" id="PF00593"/>
    </source>
</evidence>
<protein>
    <submittedName>
        <fullName evidence="15">TonB-dependent receptor</fullName>
    </submittedName>
</protein>
<comment type="subcellular location">
    <subcellularLocation>
        <location evidence="1 10">Cell outer membrane</location>
        <topology evidence="1 10">Multi-pass membrane protein</topology>
    </subcellularLocation>
</comment>
<feature type="domain" description="TonB-dependent receptor-like beta-barrel" evidence="13">
    <location>
        <begin position="283"/>
        <end position="638"/>
    </location>
</feature>
<evidence type="ECO:0000256" key="9">
    <source>
        <dbReference type="ARBA" id="ARBA00023237"/>
    </source>
</evidence>
<dbReference type="InterPro" id="IPR036942">
    <property type="entry name" value="Beta-barrel_TonB_sf"/>
</dbReference>
<evidence type="ECO:0000256" key="1">
    <source>
        <dbReference type="ARBA" id="ARBA00004571"/>
    </source>
</evidence>
<accession>A0ABY4SKS2</accession>
<dbReference type="PANTHER" id="PTHR30069">
    <property type="entry name" value="TONB-DEPENDENT OUTER MEMBRANE RECEPTOR"/>
    <property type="match status" value="1"/>
</dbReference>
<dbReference type="Pfam" id="PF07715">
    <property type="entry name" value="Plug"/>
    <property type="match status" value="1"/>
</dbReference>
<feature type="domain" description="TonB-dependent receptor plug" evidence="14">
    <location>
        <begin position="68"/>
        <end position="178"/>
    </location>
</feature>
<feature type="signal peptide" evidence="12">
    <location>
        <begin position="1"/>
        <end position="28"/>
    </location>
</feature>
<dbReference type="InterPro" id="IPR039426">
    <property type="entry name" value="TonB-dep_rcpt-like"/>
</dbReference>
<evidence type="ECO:0000256" key="3">
    <source>
        <dbReference type="ARBA" id="ARBA00022448"/>
    </source>
</evidence>
<dbReference type="Proteomes" id="UP001056201">
    <property type="component" value="Chromosome 2"/>
</dbReference>
<evidence type="ECO:0000256" key="8">
    <source>
        <dbReference type="ARBA" id="ARBA00023170"/>
    </source>
</evidence>
<evidence type="ECO:0000256" key="10">
    <source>
        <dbReference type="PROSITE-ProRule" id="PRU01360"/>
    </source>
</evidence>
<keyword evidence="9 10" id="KW-0998">Cell outer membrane</keyword>
<evidence type="ECO:0000259" key="14">
    <source>
        <dbReference type="Pfam" id="PF07715"/>
    </source>
</evidence>
<keyword evidence="8 15" id="KW-0675">Receptor</keyword>
<dbReference type="InterPro" id="IPR000531">
    <property type="entry name" value="Beta-barrel_TonB"/>
</dbReference>
<reference evidence="15" key="1">
    <citation type="submission" date="2022-05" db="EMBL/GenBank/DDBJ databases">
        <title>An RpoN-dependent PEP-CTERM gene is involved in floc formation of an Aquincola tertiaricarbonis strain.</title>
        <authorList>
            <person name="Qiu D."/>
            <person name="Xia M."/>
        </authorList>
    </citation>
    <scope>NUCLEOTIDE SEQUENCE</scope>
    <source>
        <strain evidence="15">RN12</strain>
    </source>
</reference>
<dbReference type="Gene3D" id="2.40.170.20">
    <property type="entry name" value="TonB-dependent receptor, beta-barrel domain"/>
    <property type="match status" value="1"/>
</dbReference>
<keyword evidence="16" id="KW-1185">Reference proteome</keyword>
<dbReference type="PROSITE" id="PS52016">
    <property type="entry name" value="TONB_DEPENDENT_REC_3"/>
    <property type="match status" value="1"/>
</dbReference>
<feature type="chain" id="PRO_5045267750" evidence="12">
    <location>
        <begin position="29"/>
        <end position="671"/>
    </location>
</feature>
<name>A0ABY4SKS2_AQUTE</name>
<evidence type="ECO:0000313" key="16">
    <source>
        <dbReference type="Proteomes" id="UP001056201"/>
    </source>
</evidence>
<keyword evidence="12" id="KW-0732">Signal</keyword>
<evidence type="ECO:0000256" key="7">
    <source>
        <dbReference type="ARBA" id="ARBA00023136"/>
    </source>
</evidence>
<dbReference type="PANTHER" id="PTHR30069:SF40">
    <property type="entry name" value="TONB-DEPENDENT RECEPTOR NMB0964-RELATED"/>
    <property type="match status" value="1"/>
</dbReference>
<gene>
    <name evidence="15" type="ORF">MW290_21930</name>
</gene>
<dbReference type="InterPro" id="IPR037066">
    <property type="entry name" value="Plug_dom_sf"/>
</dbReference>
<evidence type="ECO:0000256" key="4">
    <source>
        <dbReference type="ARBA" id="ARBA00022452"/>
    </source>
</evidence>
<evidence type="ECO:0000256" key="6">
    <source>
        <dbReference type="ARBA" id="ARBA00023077"/>
    </source>
</evidence>